<dbReference type="GO" id="GO:0003700">
    <property type="term" value="F:DNA-binding transcription factor activity"/>
    <property type="evidence" value="ECO:0007669"/>
    <property type="project" value="InterPro"/>
</dbReference>
<keyword evidence="3" id="KW-0804">Transcription</keyword>
<dbReference type="GO" id="GO:0000976">
    <property type="term" value="F:transcription cis-regulatory region binding"/>
    <property type="evidence" value="ECO:0007669"/>
    <property type="project" value="TreeGrafter"/>
</dbReference>
<reference evidence="6 7" key="1">
    <citation type="submission" date="2016-02" db="EMBL/GenBank/DDBJ databases">
        <title>Draft genome sequence of Hydrogenophaga sp. LPB0072.</title>
        <authorList>
            <person name="Shin S.-K."/>
            <person name="Yi H."/>
        </authorList>
    </citation>
    <scope>NUCLEOTIDE SEQUENCE [LARGE SCALE GENOMIC DNA]</scope>
    <source>
        <strain evidence="6 7">LPB0072</strain>
    </source>
</reference>
<dbReference type="AlphaFoldDB" id="A0A162P6M4"/>
<evidence type="ECO:0000259" key="4">
    <source>
        <dbReference type="PROSITE" id="PS01124"/>
    </source>
</evidence>
<organism evidence="5 8">
    <name type="scientific">Hydrogenophaga crassostreae</name>
    <dbReference type="NCBI Taxonomy" id="1763535"/>
    <lineage>
        <taxon>Bacteria</taxon>
        <taxon>Pseudomonadati</taxon>
        <taxon>Pseudomonadota</taxon>
        <taxon>Betaproteobacteria</taxon>
        <taxon>Burkholderiales</taxon>
        <taxon>Comamonadaceae</taxon>
        <taxon>Hydrogenophaga</taxon>
    </lineage>
</organism>
<dbReference type="EMBL" id="CP017476">
    <property type="protein sequence ID" value="AOW13570.1"/>
    <property type="molecule type" value="Genomic_DNA"/>
</dbReference>
<keyword evidence="7" id="KW-1185">Reference proteome</keyword>
<dbReference type="SUPFAM" id="SSF46689">
    <property type="entry name" value="Homeodomain-like"/>
    <property type="match status" value="1"/>
</dbReference>
<gene>
    <name evidence="5" type="ORF">LPB072_12630</name>
    <name evidence="6" type="ORF">LPB72_11250</name>
</gene>
<dbReference type="KEGG" id="hyl:LPB072_12630"/>
<dbReference type="Gene3D" id="1.10.10.60">
    <property type="entry name" value="Homeodomain-like"/>
    <property type="match status" value="1"/>
</dbReference>
<dbReference type="InterPro" id="IPR009057">
    <property type="entry name" value="Homeodomain-like_sf"/>
</dbReference>
<dbReference type="EMBL" id="LVWD01000013">
    <property type="protein sequence ID" value="OAD41864.1"/>
    <property type="molecule type" value="Genomic_DNA"/>
</dbReference>
<accession>A0A162P6M4</accession>
<evidence type="ECO:0000313" key="6">
    <source>
        <dbReference type="EMBL" id="OAD41864.1"/>
    </source>
</evidence>
<evidence type="ECO:0000256" key="2">
    <source>
        <dbReference type="ARBA" id="ARBA00023125"/>
    </source>
</evidence>
<evidence type="ECO:0000313" key="5">
    <source>
        <dbReference type="EMBL" id="AOW13570.1"/>
    </source>
</evidence>
<keyword evidence="2" id="KW-0238">DNA-binding</keyword>
<dbReference type="Proteomes" id="UP000185680">
    <property type="component" value="Chromosome"/>
</dbReference>
<feature type="domain" description="HTH araC/xylS-type" evidence="4">
    <location>
        <begin position="208"/>
        <end position="305"/>
    </location>
</feature>
<dbReference type="OrthoDB" id="9809338at2"/>
<evidence type="ECO:0000256" key="1">
    <source>
        <dbReference type="ARBA" id="ARBA00023015"/>
    </source>
</evidence>
<dbReference type="PANTHER" id="PTHR47894:SF4">
    <property type="entry name" value="HTH-TYPE TRANSCRIPTIONAL REGULATOR GADX"/>
    <property type="match status" value="1"/>
</dbReference>
<evidence type="ECO:0000313" key="8">
    <source>
        <dbReference type="Proteomes" id="UP000185680"/>
    </source>
</evidence>
<dbReference type="PROSITE" id="PS01124">
    <property type="entry name" value="HTH_ARAC_FAMILY_2"/>
    <property type="match status" value="1"/>
</dbReference>
<sequence>MSDFSAGAVRRLVPLGLKRQGISMPVGAAPRAAHIAVYDKRQMLAAIAAAHGEHALVRLGEGIADAPDEPMLTAMRFASDPLELIARWQRLECYVHSNHRVRIEQHVDRQMQLQHLSLNGDAAPLRHEDLLILGLLIGLLEWTGTRGLKARLSGERGWRYQNHQWKNCSWPQQLGCWEFAWTGSTPLAPEPDGTDSAEGNADPTDCLQVARYRLSQDPARPWTVAVLAKQMNMASRSLQRALARQQSSFSALLAQTRATSAAQALTTTQQSPAQIGYACGYADQAHFGRDFKRHTALTPLQYRAEFTVGLAP</sequence>
<name>A0A162P6M4_9BURK</name>
<dbReference type="STRING" id="1763535.LPB072_12630"/>
<protein>
    <recommendedName>
        <fullName evidence="4">HTH araC/xylS-type domain-containing protein</fullName>
    </recommendedName>
</protein>
<dbReference type="GO" id="GO:0005829">
    <property type="term" value="C:cytosol"/>
    <property type="evidence" value="ECO:0007669"/>
    <property type="project" value="TreeGrafter"/>
</dbReference>
<dbReference type="Proteomes" id="UP000185657">
    <property type="component" value="Unassembled WGS sequence"/>
</dbReference>
<evidence type="ECO:0000256" key="3">
    <source>
        <dbReference type="ARBA" id="ARBA00023163"/>
    </source>
</evidence>
<dbReference type="SMART" id="SM00342">
    <property type="entry name" value="HTH_ARAC"/>
    <property type="match status" value="1"/>
</dbReference>
<evidence type="ECO:0000313" key="7">
    <source>
        <dbReference type="Proteomes" id="UP000185657"/>
    </source>
</evidence>
<reference evidence="5 8" key="2">
    <citation type="submission" date="2016-10" db="EMBL/GenBank/DDBJ databases">
        <title>Hydorgenophaga sp. LPB0072 isolated from gastropod.</title>
        <authorList>
            <person name="Kim E."/>
            <person name="Yi H."/>
        </authorList>
    </citation>
    <scope>NUCLEOTIDE SEQUENCE [LARGE SCALE GENOMIC DNA]</scope>
    <source>
        <strain evidence="5 8">LPB0072</strain>
    </source>
</reference>
<dbReference type="PANTHER" id="PTHR47894">
    <property type="entry name" value="HTH-TYPE TRANSCRIPTIONAL REGULATOR GADX"/>
    <property type="match status" value="1"/>
</dbReference>
<dbReference type="Pfam" id="PF12833">
    <property type="entry name" value="HTH_18"/>
    <property type="match status" value="1"/>
</dbReference>
<dbReference type="InterPro" id="IPR018060">
    <property type="entry name" value="HTH_AraC"/>
</dbReference>
<dbReference type="RefSeq" id="WP_066090263.1">
    <property type="nucleotide sequence ID" value="NZ_CP017476.1"/>
</dbReference>
<proteinExistence type="predicted"/>
<keyword evidence="1" id="KW-0805">Transcription regulation</keyword>